<feature type="binding site" evidence="6">
    <location>
        <begin position="14"/>
        <end position="19"/>
    </location>
    <ligand>
        <name>GTP</name>
        <dbReference type="ChEBI" id="CHEBI:37565"/>
    </ligand>
</feature>
<comment type="similarity">
    <text evidence="1 6">Belongs to the TRAFAC class translation factor GTPase superfamily. Classic translation factor GTPase family. LepA subfamily.</text>
</comment>
<dbReference type="CDD" id="cd01890">
    <property type="entry name" value="LepA"/>
    <property type="match status" value="1"/>
</dbReference>
<dbReference type="Pfam" id="PF06421">
    <property type="entry name" value="LepA_C"/>
    <property type="match status" value="1"/>
</dbReference>
<dbReference type="SUPFAM" id="SSF50447">
    <property type="entry name" value="Translation proteins"/>
    <property type="match status" value="1"/>
</dbReference>
<feature type="domain" description="Tr-type G" evidence="7">
    <location>
        <begin position="2"/>
        <end position="183"/>
    </location>
</feature>
<evidence type="ECO:0000313" key="8">
    <source>
        <dbReference type="EMBL" id="MFD2100146.1"/>
    </source>
</evidence>
<dbReference type="SUPFAM" id="SSF54980">
    <property type="entry name" value="EF-G C-terminal domain-like"/>
    <property type="match status" value="2"/>
</dbReference>
<dbReference type="PANTHER" id="PTHR43512">
    <property type="entry name" value="TRANSLATION FACTOR GUF1-RELATED"/>
    <property type="match status" value="1"/>
</dbReference>
<evidence type="ECO:0000313" key="9">
    <source>
        <dbReference type="Proteomes" id="UP001597342"/>
    </source>
</evidence>
<protein>
    <recommendedName>
        <fullName evidence="6">Elongation factor 4</fullName>
        <shortName evidence="6">EF-4</shortName>
        <ecNumber evidence="6">3.6.5.n1</ecNumber>
    </recommendedName>
    <alternativeName>
        <fullName evidence="6">Ribosomal back-translocase LepA</fullName>
    </alternativeName>
</protein>
<dbReference type="EC" id="3.6.5.n1" evidence="6"/>
<dbReference type="CDD" id="cd16260">
    <property type="entry name" value="EF4_III"/>
    <property type="match status" value="1"/>
</dbReference>
<keyword evidence="6" id="KW-1003">Cell membrane</keyword>
<dbReference type="Gene3D" id="3.30.70.870">
    <property type="entry name" value="Elongation Factor G (Translational Gtpase), domain 3"/>
    <property type="match status" value="1"/>
</dbReference>
<evidence type="ECO:0000256" key="1">
    <source>
        <dbReference type="ARBA" id="ARBA00005454"/>
    </source>
</evidence>
<comment type="caution">
    <text evidence="8">The sequence shown here is derived from an EMBL/GenBank/DDBJ whole genome shotgun (WGS) entry which is preliminary data.</text>
</comment>
<dbReference type="InterPro" id="IPR013842">
    <property type="entry name" value="LepA_CTD"/>
</dbReference>
<dbReference type="InterPro" id="IPR038363">
    <property type="entry name" value="LepA_C_sf"/>
</dbReference>
<dbReference type="Pfam" id="PF00009">
    <property type="entry name" value="GTP_EFTU"/>
    <property type="match status" value="1"/>
</dbReference>
<evidence type="ECO:0000256" key="2">
    <source>
        <dbReference type="ARBA" id="ARBA00022741"/>
    </source>
</evidence>
<dbReference type="PROSITE" id="PS51722">
    <property type="entry name" value="G_TR_2"/>
    <property type="match status" value="1"/>
</dbReference>
<keyword evidence="9" id="KW-1185">Reference proteome</keyword>
<keyword evidence="6" id="KW-0472">Membrane</keyword>
<dbReference type="HAMAP" id="MF_00071">
    <property type="entry name" value="LepA"/>
    <property type="match status" value="1"/>
</dbReference>
<dbReference type="Pfam" id="PF00679">
    <property type="entry name" value="EFG_C"/>
    <property type="match status" value="1"/>
</dbReference>
<reference evidence="9" key="1">
    <citation type="journal article" date="2019" name="Int. J. Syst. Evol. Microbiol.">
        <title>The Global Catalogue of Microorganisms (GCM) 10K type strain sequencing project: providing services to taxonomists for standard genome sequencing and annotation.</title>
        <authorList>
            <consortium name="The Broad Institute Genomics Platform"/>
            <consortium name="The Broad Institute Genome Sequencing Center for Infectious Disease"/>
            <person name="Wu L."/>
            <person name="Ma J."/>
        </authorList>
    </citation>
    <scope>NUCLEOTIDE SEQUENCE [LARGE SCALE GENOMIC DNA]</scope>
    <source>
        <strain evidence="9">JCM 3389</strain>
    </source>
</reference>
<dbReference type="Gene3D" id="2.40.30.10">
    <property type="entry name" value="Translation factors"/>
    <property type="match status" value="1"/>
</dbReference>
<dbReference type="Proteomes" id="UP001597342">
    <property type="component" value="Unassembled WGS sequence"/>
</dbReference>
<dbReference type="NCBIfam" id="TIGR00231">
    <property type="entry name" value="small_GTP"/>
    <property type="match status" value="1"/>
</dbReference>
<dbReference type="InterPro" id="IPR000640">
    <property type="entry name" value="EFG_V-like"/>
</dbReference>
<dbReference type="Gene3D" id="3.30.70.2570">
    <property type="entry name" value="Elongation factor 4, C-terminal domain"/>
    <property type="match status" value="1"/>
</dbReference>
<dbReference type="GO" id="GO:0016787">
    <property type="term" value="F:hydrolase activity"/>
    <property type="evidence" value="ECO:0007669"/>
    <property type="project" value="UniProtKB-KW"/>
</dbReference>
<proteinExistence type="inferred from homology"/>
<keyword evidence="3 6" id="KW-0378">Hydrolase</keyword>
<keyword evidence="4 6" id="KW-0648">Protein biosynthesis</keyword>
<comment type="subcellular location">
    <subcellularLocation>
        <location evidence="6">Cell membrane</location>
        <topology evidence="6">Peripheral membrane protein</topology>
        <orientation evidence="6">Cytoplasmic side</orientation>
    </subcellularLocation>
</comment>
<dbReference type="InterPro" id="IPR006297">
    <property type="entry name" value="EF-4"/>
</dbReference>
<comment type="catalytic activity">
    <reaction evidence="6">
        <text>GTP + H2O = GDP + phosphate + H(+)</text>
        <dbReference type="Rhea" id="RHEA:19669"/>
        <dbReference type="ChEBI" id="CHEBI:15377"/>
        <dbReference type="ChEBI" id="CHEBI:15378"/>
        <dbReference type="ChEBI" id="CHEBI:37565"/>
        <dbReference type="ChEBI" id="CHEBI:43474"/>
        <dbReference type="ChEBI" id="CHEBI:58189"/>
        <dbReference type="EC" id="3.6.5.n1"/>
    </reaction>
</comment>
<dbReference type="Gene3D" id="3.30.70.240">
    <property type="match status" value="1"/>
</dbReference>
<dbReference type="InterPro" id="IPR009000">
    <property type="entry name" value="Transl_B-barrel_sf"/>
</dbReference>
<evidence type="ECO:0000256" key="6">
    <source>
        <dbReference type="HAMAP-Rule" id="MF_00071"/>
    </source>
</evidence>
<evidence type="ECO:0000259" key="7">
    <source>
        <dbReference type="PROSITE" id="PS51722"/>
    </source>
</evidence>
<organism evidence="8 9">
    <name type="scientific">Flagellimonas iocasae</name>
    <dbReference type="NCBI Taxonomy" id="2055905"/>
    <lineage>
        <taxon>Bacteria</taxon>
        <taxon>Pseudomonadati</taxon>
        <taxon>Bacteroidota</taxon>
        <taxon>Flavobacteriia</taxon>
        <taxon>Flavobacteriales</taxon>
        <taxon>Flavobacteriaceae</taxon>
        <taxon>Flagellimonas</taxon>
    </lineage>
</organism>
<dbReference type="GO" id="GO:0003746">
    <property type="term" value="F:translation elongation factor activity"/>
    <property type="evidence" value="ECO:0007669"/>
    <property type="project" value="UniProtKB-KW"/>
</dbReference>
<dbReference type="RefSeq" id="WP_379830869.1">
    <property type="nucleotide sequence ID" value="NZ_JBHUHU010000003.1"/>
</dbReference>
<dbReference type="CDD" id="cd03709">
    <property type="entry name" value="lepA_C"/>
    <property type="match status" value="1"/>
</dbReference>
<dbReference type="Gene3D" id="3.40.50.300">
    <property type="entry name" value="P-loop containing nucleotide triphosphate hydrolases"/>
    <property type="match status" value="1"/>
</dbReference>
<dbReference type="PANTHER" id="PTHR43512:SF4">
    <property type="entry name" value="TRANSLATION FACTOR GUF1 HOMOLOG, CHLOROPLASTIC"/>
    <property type="match status" value="1"/>
</dbReference>
<dbReference type="PRINTS" id="PR00315">
    <property type="entry name" value="ELONGATNFCT"/>
</dbReference>
<dbReference type="InterPro" id="IPR027417">
    <property type="entry name" value="P-loop_NTPase"/>
</dbReference>
<comment type="function">
    <text evidence="6">Required for accurate and efficient protein synthesis under certain stress conditions. May act as a fidelity factor of the translation reaction, by catalyzing a one-codon backward translocation of tRNAs on improperly translocated ribosomes. Back-translocation proceeds from a post-translocation (POST) complex to a pre-translocation (PRE) complex, thus giving elongation factor G a second chance to translocate the tRNAs correctly. Binds to ribosomes in a GTP-dependent manner.</text>
</comment>
<evidence type="ECO:0000256" key="5">
    <source>
        <dbReference type="ARBA" id="ARBA00023134"/>
    </source>
</evidence>
<dbReference type="NCBIfam" id="TIGR01393">
    <property type="entry name" value="lepA"/>
    <property type="match status" value="1"/>
</dbReference>
<accession>A0ABW4XX62</accession>
<keyword evidence="8" id="KW-0251">Elongation factor</keyword>
<keyword evidence="5 6" id="KW-0342">GTP-binding</keyword>
<evidence type="ECO:0000256" key="3">
    <source>
        <dbReference type="ARBA" id="ARBA00022801"/>
    </source>
</evidence>
<name>A0ABW4XX62_9FLAO</name>
<evidence type="ECO:0000256" key="4">
    <source>
        <dbReference type="ARBA" id="ARBA00022917"/>
    </source>
</evidence>
<dbReference type="InterPro" id="IPR000795">
    <property type="entry name" value="T_Tr_GTP-bd_dom"/>
</dbReference>
<dbReference type="EMBL" id="JBHUHU010000003">
    <property type="protein sequence ID" value="MFD2100146.1"/>
    <property type="molecule type" value="Genomic_DNA"/>
</dbReference>
<dbReference type="Pfam" id="PF03144">
    <property type="entry name" value="GTP_EFTU_D2"/>
    <property type="match status" value="1"/>
</dbReference>
<dbReference type="InterPro" id="IPR005225">
    <property type="entry name" value="Small_GTP-bd"/>
</dbReference>
<dbReference type="InterPro" id="IPR035654">
    <property type="entry name" value="LepA_IV"/>
</dbReference>
<sequence length="598" mass="66761">MEKIRNFCIIAHIDHGKSTLADRLLDFTGSVTEREKQDQLLDNMDLERERGITIKSHAIQMEYVHEGETYVLNLIDTPGHVDFSYEVSRSIAACEGALLVVDAAQSIQAQTISNLYLALENDLEIIPVLNKVDLPSANPEEVTDDIVDLLGCRPEEVIPASAKTGIGIQDILTAIIERIPAPKGNSNEPLQALVFDSVYNPFRGVETYFRVINGEIKKGQKIKFVATGKSYEADEVGTLKLSQVPKNKISAGDVGYLITGIKDAREVKVGDTITDAINPTKNAIEGFEYVKPMVFAGIYPVDTEDFEELRSSMEKLQLNDASLVFTPESSAALGFGFRCGFLGMLHMEIIQERLEREFDMTVITTVPNVSYHAFTTKDTETPVIVNNPSDLPDPSTLDRVEEPYIKATIITKSDFVGNVMSLCIDKRGQIVNQTYLTTERVELIFDMPLAEIVFDFYDRLKTISKGYASFDYSPIGMRVSKLVRVDILLNAQPVDALSALVHFDNAHNIGKRMCEKLKELIPRQQFDIPIQAAIGSKVISRETIKALRKDVTAKCYGGDISRKRKLLEKQKKGKKRMRQVGNVEIPQQAFMAVLKLND</sequence>
<dbReference type="InterPro" id="IPR004161">
    <property type="entry name" value="EFTu-like_2"/>
</dbReference>
<feature type="binding site" evidence="6">
    <location>
        <begin position="130"/>
        <end position="133"/>
    </location>
    <ligand>
        <name>GTP</name>
        <dbReference type="ChEBI" id="CHEBI:37565"/>
    </ligand>
</feature>
<dbReference type="InterPro" id="IPR035647">
    <property type="entry name" value="EFG_III/V"/>
</dbReference>
<keyword evidence="2 6" id="KW-0547">Nucleotide-binding</keyword>
<gene>
    <name evidence="6 8" type="primary">lepA</name>
    <name evidence="8" type="ORF">ACFSJE_10200</name>
</gene>
<dbReference type="CDD" id="cd03699">
    <property type="entry name" value="EF4_II"/>
    <property type="match status" value="1"/>
</dbReference>
<dbReference type="SUPFAM" id="SSF52540">
    <property type="entry name" value="P-loop containing nucleoside triphosphate hydrolases"/>
    <property type="match status" value="1"/>
</dbReference>